<dbReference type="HOGENOM" id="CLU_391516_0_0_1"/>
<feature type="transmembrane region" description="Helical" evidence="9">
    <location>
        <begin position="77"/>
        <end position="99"/>
    </location>
</feature>
<dbReference type="Pfam" id="PF00999">
    <property type="entry name" value="Na_H_Exchanger"/>
    <property type="match status" value="1"/>
</dbReference>
<dbReference type="PANTHER" id="PTHR10110">
    <property type="entry name" value="SODIUM/HYDROGEN EXCHANGER"/>
    <property type="match status" value="1"/>
</dbReference>
<dbReference type="InterPro" id="IPR018422">
    <property type="entry name" value="Cation/H_exchanger_CPA1"/>
</dbReference>
<keyword evidence="2" id="KW-0813">Transport</keyword>
<dbReference type="PRINTS" id="PR01084">
    <property type="entry name" value="NAHEXCHNGR"/>
</dbReference>
<feature type="transmembrane region" description="Helical" evidence="9">
    <location>
        <begin position="279"/>
        <end position="302"/>
    </location>
</feature>
<keyword evidence="10" id="KW-0732">Signal</keyword>
<reference evidence="12" key="2">
    <citation type="submission" date="2024-10" db="UniProtKB">
        <authorList>
            <consortium name="EnsemblProtists"/>
        </authorList>
    </citation>
    <scope>IDENTIFICATION</scope>
</reference>
<protein>
    <recommendedName>
        <fullName evidence="11">Cation/H+ exchanger transmembrane domain-containing protein</fullName>
    </recommendedName>
</protein>
<feature type="transmembrane region" description="Helical" evidence="9">
    <location>
        <begin position="402"/>
        <end position="427"/>
    </location>
</feature>
<name>A0A0D3KLC8_EMIH1</name>
<dbReference type="RefSeq" id="XP_005788992.1">
    <property type="nucleotide sequence ID" value="XM_005788935.1"/>
</dbReference>
<keyword evidence="3 9" id="KW-0812">Transmembrane</keyword>
<keyword evidence="5" id="KW-0915">Sodium</keyword>
<evidence type="ECO:0000256" key="8">
    <source>
        <dbReference type="ARBA" id="ARBA00023201"/>
    </source>
</evidence>
<keyword evidence="13" id="KW-1185">Reference proteome</keyword>
<dbReference type="GeneID" id="17281797"/>
<organism evidence="12 13">
    <name type="scientific">Emiliania huxleyi (strain CCMP1516)</name>
    <dbReference type="NCBI Taxonomy" id="280463"/>
    <lineage>
        <taxon>Eukaryota</taxon>
        <taxon>Haptista</taxon>
        <taxon>Haptophyta</taxon>
        <taxon>Prymnesiophyceae</taxon>
        <taxon>Isochrysidales</taxon>
        <taxon>Noelaerhabdaceae</taxon>
        <taxon>Emiliania</taxon>
    </lineage>
</organism>
<evidence type="ECO:0000259" key="11">
    <source>
        <dbReference type="Pfam" id="PF00999"/>
    </source>
</evidence>
<dbReference type="InterPro" id="IPR004709">
    <property type="entry name" value="NaH_exchanger"/>
</dbReference>
<dbReference type="GO" id="GO:0051453">
    <property type="term" value="P:regulation of intracellular pH"/>
    <property type="evidence" value="ECO:0007669"/>
    <property type="project" value="TreeGrafter"/>
</dbReference>
<evidence type="ECO:0000313" key="12">
    <source>
        <dbReference type="EnsemblProtists" id="EOD36563"/>
    </source>
</evidence>
<dbReference type="PANTHER" id="PTHR10110:SF187">
    <property type="entry name" value="SODIUM_HYDROGEN EXCHANGER"/>
    <property type="match status" value="1"/>
</dbReference>
<evidence type="ECO:0000256" key="5">
    <source>
        <dbReference type="ARBA" id="ARBA00023053"/>
    </source>
</evidence>
<dbReference type="InterPro" id="IPR006153">
    <property type="entry name" value="Cation/H_exchanger_TM"/>
</dbReference>
<evidence type="ECO:0000256" key="7">
    <source>
        <dbReference type="ARBA" id="ARBA00023136"/>
    </source>
</evidence>
<evidence type="ECO:0000256" key="2">
    <source>
        <dbReference type="ARBA" id="ARBA00022448"/>
    </source>
</evidence>
<evidence type="ECO:0000256" key="6">
    <source>
        <dbReference type="ARBA" id="ARBA00023065"/>
    </source>
</evidence>
<evidence type="ECO:0000256" key="10">
    <source>
        <dbReference type="SAM" id="SignalP"/>
    </source>
</evidence>
<dbReference type="GO" id="GO:0005886">
    <property type="term" value="C:plasma membrane"/>
    <property type="evidence" value="ECO:0007669"/>
    <property type="project" value="TreeGrafter"/>
</dbReference>
<feature type="transmembrane region" description="Helical" evidence="9">
    <location>
        <begin position="201"/>
        <end position="227"/>
    </location>
</feature>
<dbReference type="eggNOG" id="KOG1965">
    <property type="taxonomic scope" value="Eukaryota"/>
</dbReference>
<sequence>MRCRGALCALAIVAALGGADASQAARDQKWLGKLSTKARNLRSALETAPRRDLSEHEAALSEEEVELLKEEAEEEIIMLKWATVIGIAALGATFILGFLAESIHLHWLPEAAIGVLVGMFASGLALMAHSDGLLEKEKFDFEFFMIWLLPPIIFEAGFNMNVQSFIANLCPTAFFAFIGTFASTFVVGGLVWWFGQMGLCYPLGMLAALTFGSLISATDPVTVLAVFQALGVKIDLFSMVFGESVLNDAVAIVLSRTLLSFNNPENPVDAEHILGAGKLFLIIFIGSLLIGAVGGILSSLTFKLLDLRHHDEMLYMEAALSFVFPWCAYFVAEASELSGIVSIMSCGMVMATYTRPNFSPRAVRLTARAYKVVALIAETFVFVYLGMATITFPIFTYTVWHFFFWATLACFVGRLHIYIGSFLTNCFRDATSKPPPISPAYSFVMWFSGLRGGVAFALASESPFCSDNEHNDSLAMMQARCGEMRGDAGRCGEVRGDMHTDSLAMMQATMLIACFTIFVFGGAITTICIYFDVLEPKKGAESTARSKMLSAMHQQKTSTQLMVDDGHNWLLKMLTNEQAYEKSDELRFDDDEEKGDEEVVVAEVEAELGKNAFTELKSEIMKPRNFEKGATASEMAANPDTLHAALGSPALVRTATKDAKIDVLRTRLPNLSTKDLEKLLEGAGGDVDLAVKNAKAPINTPPALL</sequence>
<dbReference type="GO" id="GO:0005768">
    <property type="term" value="C:endosome"/>
    <property type="evidence" value="ECO:0007669"/>
    <property type="project" value="TreeGrafter"/>
</dbReference>
<evidence type="ECO:0000256" key="3">
    <source>
        <dbReference type="ARBA" id="ARBA00022692"/>
    </source>
</evidence>
<evidence type="ECO:0000256" key="9">
    <source>
        <dbReference type="SAM" id="Phobius"/>
    </source>
</evidence>
<proteinExistence type="predicted"/>
<comment type="subcellular location">
    <subcellularLocation>
        <location evidence="1">Membrane</location>
        <topology evidence="1">Multi-pass membrane protein</topology>
    </subcellularLocation>
</comment>
<dbReference type="GO" id="GO:0098719">
    <property type="term" value="P:sodium ion import across plasma membrane"/>
    <property type="evidence" value="ECO:0007669"/>
    <property type="project" value="TreeGrafter"/>
</dbReference>
<feature type="signal peptide" evidence="10">
    <location>
        <begin position="1"/>
        <end position="21"/>
    </location>
</feature>
<keyword evidence="4 9" id="KW-1133">Transmembrane helix</keyword>
<feature type="transmembrane region" description="Helical" evidence="9">
    <location>
        <begin position="141"/>
        <end position="162"/>
    </location>
</feature>
<evidence type="ECO:0000313" key="13">
    <source>
        <dbReference type="Proteomes" id="UP000013827"/>
    </source>
</evidence>
<evidence type="ECO:0000256" key="1">
    <source>
        <dbReference type="ARBA" id="ARBA00004141"/>
    </source>
</evidence>
<reference evidence="13" key="1">
    <citation type="journal article" date="2013" name="Nature">
        <title>Pan genome of the phytoplankton Emiliania underpins its global distribution.</title>
        <authorList>
            <person name="Read B.A."/>
            <person name="Kegel J."/>
            <person name="Klute M.J."/>
            <person name="Kuo A."/>
            <person name="Lefebvre S.C."/>
            <person name="Maumus F."/>
            <person name="Mayer C."/>
            <person name="Miller J."/>
            <person name="Monier A."/>
            <person name="Salamov A."/>
            <person name="Young J."/>
            <person name="Aguilar M."/>
            <person name="Claverie J.M."/>
            <person name="Frickenhaus S."/>
            <person name="Gonzalez K."/>
            <person name="Herman E.K."/>
            <person name="Lin Y.C."/>
            <person name="Napier J."/>
            <person name="Ogata H."/>
            <person name="Sarno A.F."/>
            <person name="Shmutz J."/>
            <person name="Schroeder D."/>
            <person name="de Vargas C."/>
            <person name="Verret F."/>
            <person name="von Dassow P."/>
            <person name="Valentin K."/>
            <person name="Van de Peer Y."/>
            <person name="Wheeler G."/>
            <person name="Dacks J.B."/>
            <person name="Delwiche C.F."/>
            <person name="Dyhrman S.T."/>
            <person name="Glockner G."/>
            <person name="John U."/>
            <person name="Richards T."/>
            <person name="Worden A.Z."/>
            <person name="Zhang X."/>
            <person name="Grigoriev I.V."/>
            <person name="Allen A.E."/>
            <person name="Bidle K."/>
            <person name="Borodovsky M."/>
            <person name="Bowler C."/>
            <person name="Brownlee C."/>
            <person name="Cock J.M."/>
            <person name="Elias M."/>
            <person name="Gladyshev V.N."/>
            <person name="Groth M."/>
            <person name="Guda C."/>
            <person name="Hadaegh A."/>
            <person name="Iglesias-Rodriguez M.D."/>
            <person name="Jenkins J."/>
            <person name="Jones B.M."/>
            <person name="Lawson T."/>
            <person name="Leese F."/>
            <person name="Lindquist E."/>
            <person name="Lobanov A."/>
            <person name="Lomsadze A."/>
            <person name="Malik S.B."/>
            <person name="Marsh M.E."/>
            <person name="Mackinder L."/>
            <person name="Mock T."/>
            <person name="Mueller-Roeber B."/>
            <person name="Pagarete A."/>
            <person name="Parker M."/>
            <person name="Probert I."/>
            <person name="Quesneville H."/>
            <person name="Raines C."/>
            <person name="Rensing S.A."/>
            <person name="Riano-Pachon D.M."/>
            <person name="Richier S."/>
            <person name="Rokitta S."/>
            <person name="Shiraiwa Y."/>
            <person name="Soanes D.M."/>
            <person name="van der Giezen M."/>
            <person name="Wahlund T.M."/>
            <person name="Williams B."/>
            <person name="Wilson W."/>
            <person name="Wolfe G."/>
            <person name="Wurch L.L."/>
        </authorList>
    </citation>
    <scope>NUCLEOTIDE SEQUENCE</scope>
</reference>
<dbReference type="CDD" id="cd14279">
    <property type="entry name" value="CUE"/>
    <property type="match status" value="1"/>
</dbReference>
<dbReference type="GO" id="GO:0015385">
    <property type="term" value="F:sodium:proton antiporter activity"/>
    <property type="evidence" value="ECO:0007669"/>
    <property type="project" value="InterPro"/>
</dbReference>
<keyword evidence="8" id="KW-0739">Sodium transport</keyword>
<dbReference type="OMA" id="NSANIGM"/>
<feature type="domain" description="Cation/H+ exchanger transmembrane" evidence="11">
    <location>
        <begin position="105"/>
        <end position="461"/>
    </location>
</feature>
<keyword evidence="6" id="KW-0406">Ion transport</keyword>
<feature type="transmembrane region" description="Helical" evidence="9">
    <location>
        <begin position="174"/>
        <end position="195"/>
    </location>
</feature>
<feature type="chain" id="PRO_5044221423" description="Cation/H+ exchanger transmembrane domain-containing protein" evidence="10">
    <location>
        <begin position="22"/>
        <end position="705"/>
    </location>
</feature>
<dbReference type="EnsemblProtists" id="EOD36563">
    <property type="protein sequence ID" value="EOD36563"/>
    <property type="gene ID" value="EMIHUDRAFT_467173"/>
</dbReference>
<dbReference type="Proteomes" id="UP000013827">
    <property type="component" value="Unassembled WGS sequence"/>
</dbReference>
<feature type="transmembrane region" description="Helical" evidence="9">
    <location>
        <begin position="111"/>
        <end position="129"/>
    </location>
</feature>
<dbReference type="AlphaFoldDB" id="A0A0D3KLC8"/>
<evidence type="ECO:0000256" key="4">
    <source>
        <dbReference type="ARBA" id="ARBA00022989"/>
    </source>
</evidence>
<accession>A0A0D3KLC8</accession>
<dbReference type="Gene3D" id="6.10.140.1330">
    <property type="match status" value="1"/>
</dbReference>
<dbReference type="KEGG" id="ehx:EMIHUDRAFT_467173"/>
<keyword evidence="7 9" id="KW-0472">Membrane</keyword>
<dbReference type="GO" id="GO:0015386">
    <property type="term" value="F:potassium:proton antiporter activity"/>
    <property type="evidence" value="ECO:0007669"/>
    <property type="project" value="TreeGrafter"/>
</dbReference>
<feature type="transmembrane region" description="Helical" evidence="9">
    <location>
        <begin position="508"/>
        <end position="531"/>
    </location>
</feature>
<feature type="transmembrane region" description="Helical" evidence="9">
    <location>
        <begin position="375"/>
        <end position="396"/>
    </location>
</feature>
<dbReference type="PaxDb" id="2903-EOD36563"/>